<dbReference type="Gene3D" id="3.40.640.10">
    <property type="entry name" value="Type I PLP-dependent aspartate aminotransferase-like (Major domain)"/>
    <property type="match status" value="1"/>
</dbReference>
<dbReference type="InterPro" id="IPR050103">
    <property type="entry name" value="Class-III_PLP-dep_AT"/>
</dbReference>
<dbReference type="SUPFAM" id="SSF53383">
    <property type="entry name" value="PLP-dependent transferases"/>
    <property type="match status" value="1"/>
</dbReference>
<dbReference type="InterPro" id="IPR015424">
    <property type="entry name" value="PyrdxlP-dep_Trfase"/>
</dbReference>
<feature type="binding site" evidence="8">
    <location>
        <begin position="222"/>
        <end position="225"/>
    </location>
    <ligand>
        <name>pyridoxal 5'-phosphate</name>
        <dbReference type="ChEBI" id="CHEBI:597326"/>
    </ligand>
</feature>
<dbReference type="GO" id="GO:0042802">
    <property type="term" value="F:identical protein binding"/>
    <property type="evidence" value="ECO:0007669"/>
    <property type="project" value="TreeGrafter"/>
</dbReference>
<gene>
    <name evidence="8" type="primary">argD</name>
    <name evidence="9" type="ORF">DZC30_05320</name>
</gene>
<dbReference type="CDD" id="cd00610">
    <property type="entry name" value="OAT_like"/>
    <property type="match status" value="1"/>
</dbReference>
<dbReference type="NCBIfam" id="NF002325">
    <property type="entry name" value="PRK01278.1"/>
    <property type="match status" value="1"/>
</dbReference>
<comment type="subcellular location">
    <subcellularLocation>
        <location evidence="8">Cytoplasm</location>
    </subcellularLocation>
</comment>
<dbReference type="PROSITE" id="PS00600">
    <property type="entry name" value="AA_TRANSFER_CLASS_3"/>
    <property type="match status" value="1"/>
</dbReference>
<comment type="catalytic activity">
    <reaction evidence="7">
        <text>L-2,4-diaminobutanoate + 2-oxoglutarate = L-aspartate 4-semialdehyde + L-glutamate</text>
        <dbReference type="Rhea" id="RHEA:11160"/>
        <dbReference type="ChEBI" id="CHEBI:16810"/>
        <dbReference type="ChEBI" id="CHEBI:29985"/>
        <dbReference type="ChEBI" id="CHEBI:58761"/>
        <dbReference type="ChEBI" id="CHEBI:537519"/>
        <dbReference type="EC" id="2.6.1.76"/>
    </reaction>
</comment>
<sequence length="398" mass="42697">MTAFTEVAQPHVMTTYGRVPIALERGQGCRLWDVNGKEYLDALGGIAVNTLGHNHPKFVPAIQEQVAKLIHCSNYYNVPGQEQLAQLLTERAKMDKAFFCSTGLEANEAAIKLARKYGVDKGIANPVIVVYDHAFHGRSLGTMSATANPKVREGFGPLLEGFLRIPANDIEALKKATADNPNIVGVMMEPIQGEGGLHPMRAEYMQQVRALCDANDWLMILDEVQSGMGRTGKWFAHQWAGIVPDVMSLAKGLGSGVPVGAIVAKGKAAEVFKPGNHGTTFGGNPLSMRAGIETIRIMEEDGLLAHTTKVGAHLKAKLQQELGAITGVVEVRGEGLIIGIELNKPCGALLNRGAEAGLLFSVTADTVVRLVPPLIMTEAEADEVVAKLKPLIQQFLAE</sequence>
<dbReference type="EMBL" id="QURR01000004">
    <property type="protein sequence ID" value="RGE46183.1"/>
    <property type="molecule type" value="Genomic_DNA"/>
</dbReference>
<evidence type="ECO:0000256" key="1">
    <source>
        <dbReference type="ARBA" id="ARBA00004946"/>
    </source>
</evidence>
<dbReference type="Proteomes" id="UP000261948">
    <property type="component" value="Unassembled WGS sequence"/>
</dbReference>
<comment type="cofactor">
    <cofactor evidence="8">
        <name>pyridoxal 5'-phosphate</name>
        <dbReference type="ChEBI" id="CHEBI:597326"/>
    </cofactor>
    <text evidence="8">Binds 1 pyridoxal phosphate per subunit.</text>
</comment>
<dbReference type="OrthoDB" id="3398487at2"/>
<comment type="pathway">
    <text evidence="1">Amine and polyamine biosynthesis; ectoine biosynthesis; L-ectoine from L-aspartate 4-semialdehyde: step 1/3.</text>
</comment>
<evidence type="ECO:0000256" key="4">
    <source>
        <dbReference type="ARBA" id="ARBA00022605"/>
    </source>
</evidence>
<dbReference type="GO" id="GO:0030170">
    <property type="term" value="F:pyridoxal phosphate binding"/>
    <property type="evidence" value="ECO:0007669"/>
    <property type="project" value="InterPro"/>
</dbReference>
<dbReference type="UniPathway" id="UPA00068">
    <property type="reaction ID" value="UER00109"/>
</dbReference>
<comment type="subunit">
    <text evidence="8">Homodimer.</text>
</comment>
<dbReference type="Gene3D" id="3.90.1150.10">
    <property type="entry name" value="Aspartate Aminotransferase, domain 1"/>
    <property type="match status" value="1"/>
</dbReference>
<comment type="caution">
    <text evidence="9">The sequence shown here is derived from an EMBL/GenBank/DDBJ whole genome shotgun (WGS) entry which is preliminary data.</text>
</comment>
<name>A0A373FPV9_COMTE</name>
<evidence type="ECO:0000256" key="3">
    <source>
        <dbReference type="ARBA" id="ARBA00022576"/>
    </source>
</evidence>
<dbReference type="Pfam" id="PF00202">
    <property type="entry name" value="Aminotran_3"/>
    <property type="match status" value="1"/>
</dbReference>
<keyword evidence="10" id="KW-1185">Reference proteome</keyword>
<proteinExistence type="inferred from homology"/>
<keyword evidence="2 8" id="KW-0055">Arginine biosynthesis</keyword>
<dbReference type="GO" id="GO:0003992">
    <property type="term" value="F:N2-acetyl-L-ornithine:2-oxoglutarate 5-aminotransferase activity"/>
    <property type="evidence" value="ECO:0007669"/>
    <property type="project" value="UniProtKB-UniRule"/>
</dbReference>
<evidence type="ECO:0000256" key="5">
    <source>
        <dbReference type="ARBA" id="ARBA00022679"/>
    </source>
</evidence>
<dbReference type="PIRSF" id="PIRSF000521">
    <property type="entry name" value="Transaminase_4ab_Lys_Orn"/>
    <property type="match status" value="1"/>
</dbReference>
<evidence type="ECO:0000256" key="8">
    <source>
        <dbReference type="HAMAP-Rule" id="MF_01107"/>
    </source>
</evidence>
<reference evidence="9 10" key="1">
    <citation type="submission" date="2018-08" db="EMBL/GenBank/DDBJ databases">
        <title>Comamonas testosteroni strain SWCO2.</title>
        <authorList>
            <person name="Jiang N."/>
            <person name="Zhang X.Z."/>
        </authorList>
    </citation>
    <scope>NUCLEOTIDE SEQUENCE [LARGE SCALE GENOMIC DNA]</scope>
    <source>
        <strain evidence="9 10">SWCO2</strain>
    </source>
</reference>
<evidence type="ECO:0000313" key="10">
    <source>
        <dbReference type="Proteomes" id="UP000261948"/>
    </source>
</evidence>
<dbReference type="GO" id="GO:0045303">
    <property type="term" value="F:diaminobutyrate-2-oxoglutarate transaminase activity"/>
    <property type="evidence" value="ECO:0007669"/>
    <property type="project" value="UniProtKB-EC"/>
</dbReference>
<dbReference type="NCBIfam" id="TIGR00707">
    <property type="entry name" value="argD"/>
    <property type="match status" value="1"/>
</dbReference>
<dbReference type="InterPro" id="IPR015422">
    <property type="entry name" value="PyrdxlP-dep_Trfase_small"/>
</dbReference>
<dbReference type="AlphaFoldDB" id="A0A373FPV9"/>
<dbReference type="PANTHER" id="PTHR11986">
    <property type="entry name" value="AMINOTRANSFERASE CLASS III"/>
    <property type="match status" value="1"/>
</dbReference>
<keyword evidence="8" id="KW-0963">Cytoplasm</keyword>
<dbReference type="PANTHER" id="PTHR11986:SF79">
    <property type="entry name" value="ACETYLORNITHINE AMINOTRANSFERASE, MITOCHONDRIAL"/>
    <property type="match status" value="1"/>
</dbReference>
<feature type="binding site" evidence="8">
    <location>
        <position position="280"/>
    </location>
    <ligand>
        <name>pyridoxal 5'-phosphate</name>
        <dbReference type="ChEBI" id="CHEBI:597326"/>
    </ligand>
</feature>
<keyword evidence="6 8" id="KW-0663">Pyridoxal phosphate</keyword>
<evidence type="ECO:0000313" key="9">
    <source>
        <dbReference type="EMBL" id="RGE46183.1"/>
    </source>
</evidence>
<dbReference type="InterPro" id="IPR005814">
    <property type="entry name" value="Aminotrans_3"/>
</dbReference>
<dbReference type="GO" id="GO:0005737">
    <property type="term" value="C:cytoplasm"/>
    <property type="evidence" value="ECO:0007669"/>
    <property type="project" value="UniProtKB-SubCell"/>
</dbReference>
<dbReference type="EC" id="2.6.1.11" evidence="8"/>
<comment type="catalytic activity">
    <reaction evidence="8">
        <text>N(2)-acetyl-L-ornithine + 2-oxoglutarate = N-acetyl-L-glutamate 5-semialdehyde + L-glutamate</text>
        <dbReference type="Rhea" id="RHEA:18049"/>
        <dbReference type="ChEBI" id="CHEBI:16810"/>
        <dbReference type="ChEBI" id="CHEBI:29123"/>
        <dbReference type="ChEBI" id="CHEBI:29985"/>
        <dbReference type="ChEBI" id="CHEBI:57805"/>
        <dbReference type="EC" id="2.6.1.11"/>
    </reaction>
</comment>
<keyword evidence="4 8" id="KW-0028">Amino-acid biosynthesis</keyword>
<evidence type="ECO:0000256" key="7">
    <source>
        <dbReference type="ARBA" id="ARBA00049111"/>
    </source>
</evidence>
<accession>A0A373FPV9</accession>
<feature type="binding site" evidence="8">
    <location>
        <position position="135"/>
    </location>
    <ligand>
        <name>pyridoxal 5'-phosphate</name>
        <dbReference type="ChEBI" id="CHEBI:597326"/>
    </ligand>
</feature>
<keyword evidence="5 8" id="KW-0808">Transferase</keyword>
<feature type="modified residue" description="N6-(pyridoxal phosphate)lysine" evidence="8">
    <location>
        <position position="251"/>
    </location>
</feature>
<evidence type="ECO:0000256" key="2">
    <source>
        <dbReference type="ARBA" id="ARBA00022571"/>
    </source>
</evidence>
<evidence type="ECO:0000256" key="6">
    <source>
        <dbReference type="ARBA" id="ARBA00022898"/>
    </source>
</evidence>
<dbReference type="InterPro" id="IPR015421">
    <property type="entry name" value="PyrdxlP-dep_Trfase_major"/>
</dbReference>
<dbReference type="InterPro" id="IPR049704">
    <property type="entry name" value="Aminotrans_3_PPA_site"/>
</dbReference>
<feature type="binding site" evidence="8">
    <location>
        <position position="279"/>
    </location>
    <ligand>
        <name>N(2)-acetyl-L-ornithine</name>
        <dbReference type="ChEBI" id="CHEBI:57805"/>
    </ligand>
</feature>
<dbReference type="InterPro" id="IPR004636">
    <property type="entry name" value="AcOrn/SuccOrn_fam"/>
</dbReference>
<keyword evidence="3 8" id="KW-0032">Aminotransferase</keyword>
<dbReference type="GO" id="GO:0006526">
    <property type="term" value="P:L-arginine biosynthetic process"/>
    <property type="evidence" value="ECO:0007669"/>
    <property type="project" value="UniProtKB-UniRule"/>
</dbReference>
<comment type="miscellaneous">
    <text evidence="8">May also have succinyldiaminopimelate aminotransferase activity, thus carrying out the corresponding step in lysine biosynthesis.</text>
</comment>
<organism evidence="9 10">
    <name type="scientific">Comamonas testosteroni</name>
    <name type="common">Pseudomonas testosteroni</name>
    <dbReference type="NCBI Taxonomy" id="285"/>
    <lineage>
        <taxon>Bacteria</taxon>
        <taxon>Pseudomonadati</taxon>
        <taxon>Pseudomonadota</taxon>
        <taxon>Betaproteobacteria</taxon>
        <taxon>Burkholderiales</taxon>
        <taxon>Comamonadaceae</taxon>
        <taxon>Comamonas</taxon>
    </lineage>
</organism>
<protein>
    <recommendedName>
        <fullName evidence="8">Acetylornithine aminotransferase</fullName>
        <shortName evidence="8">ACOAT</shortName>
        <ecNumber evidence="8">2.6.1.11</ecNumber>
    </recommendedName>
</protein>
<feature type="binding site" evidence="8">
    <location>
        <position position="138"/>
    </location>
    <ligand>
        <name>N(2)-acetyl-L-ornithine</name>
        <dbReference type="ChEBI" id="CHEBI:57805"/>
    </ligand>
</feature>
<comment type="similarity">
    <text evidence="8">Belongs to the class-III pyridoxal-phosphate-dependent aminotransferase family. ArgD subfamily.</text>
</comment>
<comment type="pathway">
    <text evidence="8">Amino-acid biosynthesis; L-arginine biosynthesis; N(2)-acetyl-L-ornithine from L-glutamate: step 4/4.</text>
</comment>
<dbReference type="HAMAP" id="MF_01107">
    <property type="entry name" value="ArgD_aminotrans_3"/>
    <property type="match status" value="1"/>
</dbReference>
<comment type="caution">
    <text evidence="8">Lacks conserved residue(s) required for the propagation of feature annotation.</text>
</comment>
<dbReference type="FunFam" id="3.40.640.10:FF:000004">
    <property type="entry name" value="Acetylornithine aminotransferase"/>
    <property type="match status" value="1"/>
</dbReference>